<dbReference type="Gene3D" id="1.20.1260.10">
    <property type="match status" value="1"/>
</dbReference>
<protein>
    <submittedName>
        <fullName evidence="1">Putative membrane protein</fullName>
    </submittedName>
</protein>
<dbReference type="RefSeq" id="WP_090530637.1">
    <property type="nucleotide sequence ID" value="NZ_CP071878.2"/>
</dbReference>
<dbReference type="Proteomes" id="UP000199705">
    <property type="component" value="Unassembled WGS sequence"/>
</dbReference>
<dbReference type="PROSITE" id="PS51257">
    <property type="entry name" value="PROKAR_LIPOPROTEIN"/>
    <property type="match status" value="1"/>
</dbReference>
<dbReference type="InterPro" id="IPR012347">
    <property type="entry name" value="Ferritin-like"/>
</dbReference>
<proteinExistence type="predicted"/>
<dbReference type="OrthoDB" id="883203at2"/>
<dbReference type="InterPro" id="IPR025419">
    <property type="entry name" value="DUF4142"/>
</dbReference>
<organism evidence="1 2">
    <name type="scientific">Mucilaginibacter gossypii</name>
    <dbReference type="NCBI Taxonomy" id="551996"/>
    <lineage>
        <taxon>Bacteria</taxon>
        <taxon>Pseudomonadati</taxon>
        <taxon>Bacteroidota</taxon>
        <taxon>Sphingobacteriia</taxon>
        <taxon>Sphingobacteriales</taxon>
        <taxon>Sphingobacteriaceae</taxon>
        <taxon>Mucilaginibacter</taxon>
    </lineage>
</organism>
<accession>A0A1G7Y7E5</accession>
<sequence length="202" mass="21036">MKKLSLIAMMALAALSFQACKGGAKSGSGDSTAAATTDTADSANKVKDTTTTGATGIAVTADDAKFATEAANAGLAEVAVGQLASEKATNAKVKDFAKMMVTDHSKANDELMAIAKTKNITLPSAPDDEHQKMKADLAAKTGADFDKDYVDAMVKGHKKVESLFEDASKNCKDADLKAFAAKTLPVIQHHLAEIEAIQKGMK</sequence>
<dbReference type="PANTHER" id="PTHR38593">
    <property type="entry name" value="BLR2558 PROTEIN"/>
    <property type="match status" value="1"/>
</dbReference>
<dbReference type="PANTHER" id="PTHR38593:SF1">
    <property type="entry name" value="BLR2558 PROTEIN"/>
    <property type="match status" value="1"/>
</dbReference>
<evidence type="ECO:0000313" key="1">
    <source>
        <dbReference type="EMBL" id="SDG92196.1"/>
    </source>
</evidence>
<gene>
    <name evidence="1" type="ORF">SAMN05192573_105285</name>
</gene>
<name>A0A1G7Y7E5_9SPHI</name>
<keyword evidence="2" id="KW-1185">Reference proteome</keyword>
<dbReference type="AlphaFoldDB" id="A0A1G7Y7E5"/>
<dbReference type="EMBL" id="FNCG01000005">
    <property type="protein sequence ID" value="SDG92196.1"/>
    <property type="molecule type" value="Genomic_DNA"/>
</dbReference>
<evidence type="ECO:0000313" key="2">
    <source>
        <dbReference type="Proteomes" id="UP000199705"/>
    </source>
</evidence>
<dbReference type="Pfam" id="PF13628">
    <property type="entry name" value="DUF4142"/>
    <property type="match status" value="1"/>
</dbReference>
<reference evidence="2" key="1">
    <citation type="submission" date="2016-10" db="EMBL/GenBank/DDBJ databases">
        <authorList>
            <person name="Varghese N."/>
            <person name="Submissions S."/>
        </authorList>
    </citation>
    <scope>NUCLEOTIDE SEQUENCE [LARGE SCALE GENOMIC DNA]</scope>
    <source>
        <strain evidence="2">Gh-67</strain>
    </source>
</reference>
<dbReference type="STRING" id="551996.SAMN05192573_105285"/>